<feature type="chain" id="PRO_5016360548" description="Class III cytochrome C domain-containing protein" evidence="8">
    <location>
        <begin position="26"/>
        <end position="325"/>
    </location>
</feature>
<evidence type="ECO:0000256" key="5">
    <source>
        <dbReference type="ARBA" id="ARBA00022982"/>
    </source>
</evidence>
<keyword evidence="1" id="KW-0813">Transport</keyword>
<dbReference type="InterPro" id="IPR051829">
    <property type="entry name" value="Multiheme_Cytochr_ET"/>
</dbReference>
<evidence type="ECO:0000256" key="8">
    <source>
        <dbReference type="SAM" id="SignalP"/>
    </source>
</evidence>
<keyword evidence="7" id="KW-0812">Transmembrane</keyword>
<dbReference type="GO" id="GO:0020037">
    <property type="term" value="F:heme binding"/>
    <property type="evidence" value="ECO:0007669"/>
    <property type="project" value="InterPro"/>
</dbReference>
<dbReference type="CDD" id="cd08168">
    <property type="entry name" value="Cytochrom_C3"/>
    <property type="match status" value="1"/>
</dbReference>
<keyword evidence="7" id="KW-1133">Transmembrane helix</keyword>
<accession>A0A327L066</accession>
<dbReference type="PANTHER" id="PTHR35038">
    <property type="entry name" value="DISSIMILATORY SULFITE REDUCTASE SIRA"/>
    <property type="match status" value="1"/>
</dbReference>
<dbReference type="GO" id="GO:0016491">
    <property type="term" value="F:oxidoreductase activity"/>
    <property type="evidence" value="ECO:0007669"/>
    <property type="project" value="TreeGrafter"/>
</dbReference>
<comment type="caution">
    <text evidence="10">The sequence shown here is derived from an EMBL/GenBank/DDBJ whole genome shotgun (WGS) entry which is preliminary data.</text>
</comment>
<feature type="signal peptide" evidence="8">
    <location>
        <begin position="1"/>
        <end position="25"/>
    </location>
</feature>
<dbReference type="InterPro" id="IPR036280">
    <property type="entry name" value="Multihaem_cyt_sf"/>
</dbReference>
<keyword evidence="2" id="KW-0349">Heme</keyword>
<dbReference type="PANTHER" id="PTHR35038:SF8">
    <property type="entry name" value="C-TYPE POLYHEME CYTOCHROME OMCC"/>
    <property type="match status" value="1"/>
</dbReference>
<name>A0A327L066_9BRAD</name>
<evidence type="ECO:0000256" key="4">
    <source>
        <dbReference type="ARBA" id="ARBA00022729"/>
    </source>
</evidence>
<gene>
    <name evidence="10" type="ORF">CH341_09700</name>
</gene>
<dbReference type="Pfam" id="PF02085">
    <property type="entry name" value="Cytochrom_CIII"/>
    <property type="match status" value="1"/>
</dbReference>
<evidence type="ECO:0000256" key="6">
    <source>
        <dbReference type="ARBA" id="ARBA00023004"/>
    </source>
</evidence>
<evidence type="ECO:0000256" key="7">
    <source>
        <dbReference type="SAM" id="Phobius"/>
    </source>
</evidence>
<dbReference type="GO" id="GO:0009055">
    <property type="term" value="F:electron transfer activity"/>
    <property type="evidence" value="ECO:0007669"/>
    <property type="project" value="InterPro"/>
</dbReference>
<keyword evidence="6" id="KW-0408">Iron</keyword>
<dbReference type="SUPFAM" id="SSF48695">
    <property type="entry name" value="Multiheme cytochromes"/>
    <property type="match status" value="1"/>
</dbReference>
<evidence type="ECO:0000256" key="1">
    <source>
        <dbReference type="ARBA" id="ARBA00022448"/>
    </source>
</evidence>
<dbReference type="Gene3D" id="1.10.1130.10">
    <property type="entry name" value="Flavocytochrome C3, Chain A"/>
    <property type="match status" value="1"/>
</dbReference>
<dbReference type="Proteomes" id="UP000249130">
    <property type="component" value="Unassembled WGS sequence"/>
</dbReference>
<dbReference type="Gene3D" id="1.10.780.10">
    <property type="entry name" value="Hydroxylamine Oxidoreductase, Chain A, domain 1"/>
    <property type="match status" value="1"/>
</dbReference>
<keyword evidence="11" id="KW-1185">Reference proteome</keyword>
<keyword evidence="7" id="KW-0472">Membrane</keyword>
<feature type="transmembrane region" description="Helical" evidence="7">
    <location>
        <begin position="292"/>
        <end position="313"/>
    </location>
</feature>
<reference evidence="10 11" key="1">
    <citation type="submission" date="2017-07" db="EMBL/GenBank/DDBJ databases">
        <title>Draft Genome Sequences of Select Purple Nonsulfur Bacteria.</title>
        <authorList>
            <person name="Lasarre B."/>
            <person name="Mckinlay J.B."/>
        </authorList>
    </citation>
    <scope>NUCLEOTIDE SEQUENCE [LARGE SCALE GENOMIC DNA]</scope>
    <source>
        <strain evidence="10 11">DSM 5909</strain>
    </source>
</reference>
<evidence type="ECO:0000256" key="3">
    <source>
        <dbReference type="ARBA" id="ARBA00022723"/>
    </source>
</evidence>
<dbReference type="InterPro" id="IPR020942">
    <property type="entry name" value="Cyt_c_III_dom"/>
</dbReference>
<evidence type="ECO:0000259" key="9">
    <source>
        <dbReference type="Pfam" id="PF02085"/>
    </source>
</evidence>
<dbReference type="AlphaFoldDB" id="A0A327L066"/>
<protein>
    <recommendedName>
        <fullName evidence="9">Class III cytochrome C domain-containing protein</fullName>
    </recommendedName>
</protein>
<evidence type="ECO:0000313" key="11">
    <source>
        <dbReference type="Proteomes" id="UP000249130"/>
    </source>
</evidence>
<evidence type="ECO:0000313" key="10">
    <source>
        <dbReference type="EMBL" id="RAI44329.1"/>
    </source>
</evidence>
<dbReference type="EMBL" id="NPEX01000049">
    <property type="protein sequence ID" value="RAI44329.1"/>
    <property type="molecule type" value="Genomic_DNA"/>
</dbReference>
<keyword evidence="5" id="KW-0249">Electron transport</keyword>
<evidence type="ECO:0000256" key="2">
    <source>
        <dbReference type="ARBA" id="ARBA00022617"/>
    </source>
</evidence>
<keyword evidence="4 8" id="KW-0732">Signal</keyword>
<dbReference type="GO" id="GO:0046872">
    <property type="term" value="F:metal ion binding"/>
    <property type="evidence" value="ECO:0007669"/>
    <property type="project" value="UniProtKB-KW"/>
</dbReference>
<organism evidence="10 11">
    <name type="scientific">Rhodoplanes roseus</name>
    <dbReference type="NCBI Taxonomy" id="29409"/>
    <lineage>
        <taxon>Bacteria</taxon>
        <taxon>Pseudomonadati</taxon>
        <taxon>Pseudomonadota</taxon>
        <taxon>Alphaproteobacteria</taxon>
        <taxon>Hyphomicrobiales</taxon>
        <taxon>Nitrobacteraceae</taxon>
        <taxon>Rhodoplanes</taxon>
    </lineage>
</organism>
<proteinExistence type="predicted"/>
<keyword evidence="3" id="KW-0479">Metal-binding</keyword>
<dbReference type="OrthoDB" id="9814800at2"/>
<feature type="domain" description="Class III cytochrome C" evidence="9">
    <location>
        <begin position="76"/>
        <end position="178"/>
    </location>
</feature>
<dbReference type="RefSeq" id="WP_111418842.1">
    <property type="nucleotide sequence ID" value="NZ_NPEX01000049.1"/>
</dbReference>
<sequence length="325" mass="35985">MMQARRRTLATAFALIVASMLSAGAGRAQSTAALDPEKLAEIRDQNAKCFSCHSPAGLKSPPRQDMDLARLGTMLHDPALYETSSHGRVECRTCHGVGATTFPHGADLKKQVSPCSECHAAKVFRIETQFEASVHAKTQKDKFTCWSCHDGHVYNVAAKIGAPRKIIAQDNAMCLDCHNSDLQFSKFAPVEKRRPNIDAIHEWLPNTRLHWQAVRCVDCHTPAARGFSHEILDKSKAEKNCVACHSQESALRTRLYRHLVAEEQEQLGFVNSVFLSTSYVIGASRNPWIDRAVGVAAALLILGMLGHAALRIGSAWWRRRGRRPT</sequence>